<feature type="transmembrane region" description="Helical" evidence="1">
    <location>
        <begin position="146"/>
        <end position="168"/>
    </location>
</feature>
<comment type="caution">
    <text evidence="2">The sequence shown here is derived from an EMBL/GenBank/DDBJ whole genome shotgun (WGS) entry which is preliminary data.</text>
</comment>
<accession>R1IP70</accession>
<proteinExistence type="predicted"/>
<evidence type="ECO:0000256" key="1">
    <source>
        <dbReference type="SAM" id="Phobius"/>
    </source>
</evidence>
<keyword evidence="1" id="KW-0472">Membrane</keyword>
<dbReference type="Proteomes" id="UP000011223">
    <property type="component" value="Unassembled WGS sequence"/>
</dbReference>
<evidence type="ECO:0000313" key="2">
    <source>
        <dbReference type="EMBL" id="EOD77175.1"/>
    </source>
</evidence>
<organism evidence="2 3">
    <name type="scientific">Grimontia indica</name>
    <dbReference type="NCBI Taxonomy" id="1056512"/>
    <lineage>
        <taxon>Bacteria</taxon>
        <taxon>Pseudomonadati</taxon>
        <taxon>Pseudomonadota</taxon>
        <taxon>Gammaproteobacteria</taxon>
        <taxon>Vibrionales</taxon>
        <taxon>Vibrionaceae</taxon>
        <taxon>Grimontia</taxon>
    </lineage>
</organism>
<name>R1IP70_9GAMM</name>
<sequence>MFIHTLGKITREVSQTIMELNFSLTVAISLVSVFVTLVTFFYRMFDNHRAFKIKNTELLHSCLKEEDYDGKSFVLGNIIESAYSVRIPHERLMRILKHPESNKLFNLYRFSAPLITFSDGHFSLKTDALLGEKRYREGSIIFGKTLLKYFVFALLACVSLVFAVEVALQGSLEQLSADKTVLKFSASLVLSLFCWRFAMSQLREPINFYKAFEFMEIIESYKFPPAKKSKLRMYWEKIRGTRNDKCESAEEKTET</sequence>
<evidence type="ECO:0000313" key="3">
    <source>
        <dbReference type="Proteomes" id="UP000011223"/>
    </source>
</evidence>
<keyword evidence="1" id="KW-1133">Transmembrane helix</keyword>
<dbReference type="AlphaFoldDB" id="R1IP70"/>
<keyword evidence="3" id="KW-1185">Reference proteome</keyword>
<reference evidence="2 3" key="1">
    <citation type="journal article" date="2014" name="PLoS ONE">
        <title>Grimontia indica AK16(T), sp. nov., Isolated from a Seawater Sample Reports the Presence of Pathogenic Genes Similar to Vibrio Genus.</title>
        <authorList>
            <person name="Singh A."/>
            <person name="Vaidya B."/>
            <person name="Khatri I."/>
            <person name="Srinivas T.N."/>
            <person name="Subramanian S."/>
            <person name="Korpole S."/>
            <person name="Pinnaka A.K."/>
        </authorList>
    </citation>
    <scope>NUCLEOTIDE SEQUENCE [LARGE SCALE GENOMIC DNA]</scope>
    <source>
        <strain evidence="2 3">AK16</strain>
    </source>
</reference>
<dbReference type="EMBL" id="ANFM02000068">
    <property type="protein sequence ID" value="EOD77175.1"/>
    <property type="molecule type" value="Genomic_DNA"/>
</dbReference>
<feature type="transmembrane region" description="Helical" evidence="1">
    <location>
        <begin position="20"/>
        <end position="42"/>
    </location>
</feature>
<gene>
    <name evidence="2" type="ORF">D515_04530</name>
</gene>
<protein>
    <submittedName>
        <fullName evidence="2">Uncharacterized protein</fullName>
    </submittedName>
</protein>
<keyword evidence="1" id="KW-0812">Transmembrane</keyword>